<evidence type="ECO:0000313" key="3">
    <source>
        <dbReference type="Proteomes" id="UP000605970"/>
    </source>
</evidence>
<accession>A0A8S9ZR96</accession>
<keyword evidence="1" id="KW-0732">Signal</keyword>
<name>A0A8S9ZR96_9BILA</name>
<sequence>MFQLFTCVFIISLTIISITKGMNNLNNSSSSINSCNIYYGNIEHIKNNSKEEQINFKPNISGKMNVLNVLGNNPLFNQTVVALQIGENDLCSASIGKPGNCGTNQVSLTGNLKFIVSEKIVIEVPVKNAYFFTNNQCNIELENYDNTTHVMNLKINGMEFQITPTGKNKVDPMACKKE</sequence>
<feature type="chain" id="PRO_5035767045" evidence="1">
    <location>
        <begin position="22"/>
        <end position="178"/>
    </location>
</feature>
<keyword evidence="3" id="KW-1185">Reference proteome</keyword>
<comment type="caution">
    <text evidence="2">The sequence shown here is derived from an EMBL/GenBank/DDBJ whole genome shotgun (WGS) entry which is preliminary data.</text>
</comment>
<reference evidence="2" key="1">
    <citation type="journal article" date="2020" name="Ecol. Evol.">
        <title>Genome structure and content of the rice root-knot nematode (Meloidogyne graminicola).</title>
        <authorList>
            <person name="Phan N.T."/>
            <person name="Danchin E.G.J."/>
            <person name="Klopp C."/>
            <person name="Perfus-Barbeoch L."/>
            <person name="Kozlowski D.K."/>
            <person name="Koutsovoulos G.D."/>
            <person name="Lopez-Roques C."/>
            <person name="Bouchez O."/>
            <person name="Zahm M."/>
            <person name="Besnard G."/>
            <person name="Bellafiore S."/>
        </authorList>
    </citation>
    <scope>NUCLEOTIDE SEQUENCE</scope>
    <source>
        <strain evidence="2">VN-18</strain>
    </source>
</reference>
<organism evidence="2 3">
    <name type="scientific">Meloidogyne graminicola</name>
    <dbReference type="NCBI Taxonomy" id="189291"/>
    <lineage>
        <taxon>Eukaryota</taxon>
        <taxon>Metazoa</taxon>
        <taxon>Ecdysozoa</taxon>
        <taxon>Nematoda</taxon>
        <taxon>Chromadorea</taxon>
        <taxon>Rhabditida</taxon>
        <taxon>Tylenchina</taxon>
        <taxon>Tylenchomorpha</taxon>
        <taxon>Tylenchoidea</taxon>
        <taxon>Meloidogynidae</taxon>
        <taxon>Meloidogyninae</taxon>
        <taxon>Meloidogyne</taxon>
    </lineage>
</organism>
<evidence type="ECO:0000313" key="2">
    <source>
        <dbReference type="EMBL" id="KAF7635713.1"/>
    </source>
</evidence>
<dbReference type="EMBL" id="JABEBT010000038">
    <property type="protein sequence ID" value="KAF7635713.1"/>
    <property type="molecule type" value="Genomic_DNA"/>
</dbReference>
<evidence type="ECO:0000256" key="1">
    <source>
        <dbReference type="SAM" id="SignalP"/>
    </source>
</evidence>
<feature type="signal peptide" evidence="1">
    <location>
        <begin position="1"/>
        <end position="21"/>
    </location>
</feature>
<proteinExistence type="predicted"/>
<dbReference type="AlphaFoldDB" id="A0A8S9ZR96"/>
<protein>
    <submittedName>
        <fullName evidence="2">Uncharacterized protein</fullName>
    </submittedName>
</protein>
<dbReference type="Proteomes" id="UP000605970">
    <property type="component" value="Unassembled WGS sequence"/>
</dbReference>
<dbReference type="OrthoDB" id="5899013at2759"/>
<gene>
    <name evidence="2" type="ORF">Mgra_00004805</name>
</gene>